<accession>A0AAE1RB59</accession>
<keyword evidence="9" id="KW-1185">Reference proteome</keyword>
<evidence type="ECO:0000256" key="6">
    <source>
        <dbReference type="SAM" id="Coils"/>
    </source>
</evidence>
<dbReference type="PROSITE" id="PS00036">
    <property type="entry name" value="BZIP_BASIC"/>
    <property type="match status" value="1"/>
</dbReference>
<evidence type="ECO:0000256" key="1">
    <source>
        <dbReference type="ARBA" id="ARBA00004123"/>
    </source>
</evidence>
<dbReference type="CDD" id="cd14702">
    <property type="entry name" value="bZIP_plant_GBF1"/>
    <property type="match status" value="1"/>
</dbReference>
<evidence type="ECO:0000256" key="2">
    <source>
        <dbReference type="ARBA" id="ARBA00023015"/>
    </source>
</evidence>
<dbReference type="InterPro" id="IPR046347">
    <property type="entry name" value="bZIP_sf"/>
</dbReference>
<protein>
    <recommendedName>
        <fullName evidence="7">BZIP domain-containing protein</fullName>
    </recommendedName>
</protein>
<dbReference type="PROSITE" id="PS50217">
    <property type="entry name" value="BZIP"/>
    <property type="match status" value="1"/>
</dbReference>
<dbReference type="SUPFAM" id="SSF57959">
    <property type="entry name" value="Leucine zipper domain"/>
    <property type="match status" value="1"/>
</dbReference>
<keyword evidence="5" id="KW-0539">Nucleus</keyword>
<feature type="domain" description="BZIP" evidence="7">
    <location>
        <begin position="37"/>
        <end position="88"/>
    </location>
</feature>
<keyword evidence="2" id="KW-0805">Transcription regulation</keyword>
<evidence type="ECO:0000256" key="5">
    <source>
        <dbReference type="ARBA" id="ARBA00023242"/>
    </source>
</evidence>
<evidence type="ECO:0000256" key="3">
    <source>
        <dbReference type="ARBA" id="ARBA00023125"/>
    </source>
</evidence>
<dbReference type="GO" id="GO:0045893">
    <property type="term" value="P:positive regulation of DNA-templated transcription"/>
    <property type="evidence" value="ECO:0007669"/>
    <property type="project" value="TreeGrafter"/>
</dbReference>
<sequence>MNHYYKVMDFSNVISSVSLSHHRKYGSKGDDVQQVIDERKRKRMISNRESARRSRMKKHKYLDELISRVDQIKKENNQIVANINMVTQLYLNVEAENSVIKAQMAELSHRLQSLKEIINRMNSTNDAVTINQGTEDSWNYNGDTINNVNDGDDFLKIWDFVPCESAYHGLTACADDFMY</sequence>
<dbReference type="AlphaFoldDB" id="A0AAE1RB59"/>
<dbReference type="InterPro" id="IPR045314">
    <property type="entry name" value="bZIP_plant_GBF1"/>
</dbReference>
<dbReference type="PANTHER" id="PTHR45764:SF74">
    <property type="entry name" value="BZIP TRANSCRIPTION FACTOR 53-LIKE"/>
    <property type="match status" value="1"/>
</dbReference>
<dbReference type="Pfam" id="PF00170">
    <property type="entry name" value="bZIP_1"/>
    <property type="match status" value="1"/>
</dbReference>
<dbReference type="Proteomes" id="UP001291623">
    <property type="component" value="Unassembled WGS sequence"/>
</dbReference>
<dbReference type="FunFam" id="1.20.5.170:FF:000020">
    <property type="entry name" value="BZIP transcription factor"/>
    <property type="match status" value="1"/>
</dbReference>
<dbReference type="PANTHER" id="PTHR45764">
    <property type="entry name" value="BZIP TRANSCRIPTION FACTOR 44"/>
    <property type="match status" value="1"/>
</dbReference>
<keyword evidence="3" id="KW-0238">DNA-binding</keyword>
<dbReference type="Gene3D" id="1.20.5.170">
    <property type="match status" value="1"/>
</dbReference>
<dbReference type="GO" id="GO:0005634">
    <property type="term" value="C:nucleus"/>
    <property type="evidence" value="ECO:0007669"/>
    <property type="project" value="UniProtKB-SubCell"/>
</dbReference>
<evidence type="ECO:0000313" key="9">
    <source>
        <dbReference type="Proteomes" id="UP001291623"/>
    </source>
</evidence>
<gene>
    <name evidence="8" type="ORF">RND71_034327</name>
</gene>
<comment type="caution">
    <text evidence="8">The sequence shown here is derived from an EMBL/GenBank/DDBJ whole genome shotgun (WGS) entry which is preliminary data.</text>
</comment>
<organism evidence="8 9">
    <name type="scientific">Anisodus tanguticus</name>
    <dbReference type="NCBI Taxonomy" id="243964"/>
    <lineage>
        <taxon>Eukaryota</taxon>
        <taxon>Viridiplantae</taxon>
        <taxon>Streptophyta</taxon>
        <taxon>Embryophyta</taxon>
        <taxon>Tracheophyta</taxon>
        <taxon>Spermatophyta</taxon>
        <taxon>Magnoliopsida</taxon>
        <taxon>eudicotyledons</taxon>
        <taxon>Gunneridae</taxon>
        <taxon>Pentapetalae</taxon>
        <taxon>asterids</taxon>
        <taxon>lamiids</taxon>
        <taxon>Solanales</taxon>
        <taxon>Solanaceae</taxon>
        <taxon>Solanoideae</taxon>
        <taxon>Hyoscyameae</taxon>
        <taxon>Anisodus</taxon>
    </lineage>
</organism>
<dbReference type="InterPro" id="IPR004827">
    <property type="entry name" value="bZIP"/>
</dbReference>
<dbReference type="GO" id="GO:0003700">
    <property type="term" value="F:DNA-binding transcription factor activity"/>
    <property type="evidence" value="ECO:0007669"/>
    <property type="project" value="InterPro"/>
</dbReference>
<comment type="subcellular location">
    <subcellularLocation>
        <location evidence="1">Nucleus</location>
    </subcellularLocation>
</comment>
<dbReference type="GO" id="GO:0000976">
    <property type="term" value="F:transcription cis-regulatory region binding"/>
    <property type="evidence" value="ECO:0007669"/>
    <property type="project" value="TreeGrafter"/>
</dbReference>
<evidence type="ECO:0000313" key="8">
    <source>
        <dbReference type="EMBL" id="KAK4347988.1"/>
    </source>
</evidence>
<keyword evidence="4" id="KW-0804">Transcription</keyword>
<keyword evidence="6" id="KW-0175">Coiled coil</keyword>
<dbReference type="EMBL" id="JAVYJV010000018">
    <property type="protein sequence ID" value="KAK4347988.1"/>
    <property type="molecule type" value="Genomic_DNA"/>
</dbReference>
<feature type="coiled-coil region" evidence="6">
    <location>
        <begin position="62"/>
        <end position="124"/>
    </location>
</feature>
<evidence type="ECO:0000259" key="7">
    <source>
        <dbReference type="PROSITE" id="PS50217"/>
    </source>
</evidence>
<dbReference type="GO" id="GO:0046982">
    <property type="term" value="F:protein heterodimerization activity"/>
    <property type="evidence" value="ECO:0007669"/>
    <property type="project" value="UniProtKB-ARBA"/>
</dbReference>
<dbReference type="SMART" id="SM00338">
    <property type="entry name" value="BRLZ"/>
    <property type="match status" value="1"/>
</dbReference>
<evidence type="ECO:0000256" key="4">
    <source>
        <dbReference type="ARBA" id="ARBA00023163"/>
    </source>
</evidence>
<reference evidence="8" key="1">
    <citation type="submission" date="2023-12" db="EMBL/GenBank/DDBJ databases">
        <title>Genome assembly of Anisodus tanguticus.</title>
        <authorList>
            <person name="Wang Y.-J."/>
        </authorList>
    </citation>
    <scope>NUCLEOTIDE SEQUENCE</scope>
    <source>
        <strain evidence="8">KB-2021</strain>
        <tissue evidence="8">Leaf</tissue>
    </source>
</reference>
<name>A0AAE1RB59_9SOLA</name>
<proteinExistence type="predicted"/>